<dbReference type="GO" id="GO:0043531">
    <property type="term" value="F:ADP binding"/>
    <property type="evidence" value="ECO:0007669"/>
    <property type="project" value="InterPro"/>
</dbReference>
<dbReference type="InterPro" id="IPR001867">
    <property type="entry name" value="OmpR/PhoB-type_DNA-bd"/>
</dbReference>
<keyword evidence="4" id="KW-0804">Transcription</keyword>
<dbReference type="SMART" id="SM00028">
    <property type="entry name" value="TPR"/>
    <property type="match status" value="5"/>
</dbReference>
<dbReference type="Proteomes" id="UP000601223">
    <property type="component" value="Unassembled WGS sequence"/>
</dbReference>
<evidence type="ECO:0000256" key="5">
    <source>
        <dbReference type="PROSITE-ProRule" id="PRU01091"/>
    </source>
</evidence>
<evidence type="ECO:0000313" key="7">
    <source>
        <dbReference type="EMBL" id="GIF84347.1"/>
    </source>
</evidence>
<dbReference type="RefSeq" id="WP_203752499.1">
    <property type="nucleotide sequence ID" value="NZ_BONF01000036.1"/>
</dbReference>
<evidence type="ECO:0000256" key="4">
    <source>
        <dbReference type="ARBA" id="ARBA00023163"/>
    </source>
</evidence>
<dbReference type="InterPro" id="IPR019734">
    <property type="entry name" value="TPR_rpt"/>
</dbReference>
<dbReference type="SUPFAM" id="SSF46894">
    <property type="entry name" value="C-terminal effector domain of the bipartite response regulators"/>
    <property type="match status" value="1"/>
</dbReference>
<dbReference type="Pfam" id="PF13424">
    <property type="entry name" value="TPR_12"/>
    <property type="match status" value="1"/>
</dbReference>
<name>A0A8J3JG98_9ACTN</name>
<dbReference type="InterPro" id="IPR027417">
    <property type="entry name" value="P-loop_NTPase"/>
</dbReference>
<dbReference type="GO" id="GO:0003677">
    <property type="term" value="F:DNA binding"/>
    <property type="evidence" value="ECO:0007669"/>
    <property type="project" value="UniProtKB-UniRule"/>
</dbReference>
<dbReference type="Pfam" id="PF03704">
    <property type="entry name" value="BTAD"/>
    <property type="match status" value="1"/>
</dbReference>
<reference evidence="7 8" key="1">
    <citation type="submission" date="2021-01" db="EMBL/GenBank/DDBJ databases">
        <title>Whole genome shotgun sequence of Catellatospora bangladeshensis NBRC 107357.</title>
        <authorList>
            <person name="Komaki H."/>
            <person name="Tamura T."/>
        </authorList>
    </citation>
    <scope>NUCLEOTIDE SEQUENCE [LARGE SCALE GENOMIC DNA]</scope>
    <source>
        <strain evidence="7 8">NBRC 107357</strain>
    </source>
</reference>
<evidence type="ECO:0000313" key="8">
    <source>
        <dbReference type="Proteomes" id="UP000601223"/>
    </source>
</evidence>
<dbReference type="Gene3D" id="1.10.10.10">
    <property type="entry name" value="Winged helix-like DNA-binding domain superfamily/Winged helix DNA-binding domain"/>
    <property type="match status" value="1"/>
</dbReference>
<gene>
    <name evidence="7" type="ORF">Cba03nite_56960</name>
</gene>
<sequence length="938" mass="99911">MDVRVLGPVTVHAGGNAIDLGPRKRRYLLALLALEVNHVVPVDRLVDLMWPDGPPRTAVHAVRVAASTLRLALREVAAVEAAGGGYVLRADPLTVDAHRFRQLVTRARAEADDRVRLALLDEALALWRGPALAGVVPGTVRQRLCHGLEESRLAAAEDRLDTLLRLGHHDELVAELTAQVAAHPLRERLAGQLMTALYRCGRITDALDAYARTRARLAAELGLDPGPELAVLHRRILSRDPGLEVRAERPALPAPPPPSVVPALLPRAVSGFVGREADLARLDQLLDPPDGAPAATVAVIGGAAGVGKTSLALHWAHRTAHRFPDGQLHADLRGFGADGPLPVQDVVRSFLEALGTPAQRLPEGAAAQAGLLRSLLAGRRVLLVLDNAADEEQVRPLLPGTPGCLAVVTSRHQLPGLVVEGAQPVTLDLLTEAESRRLLARRLGAERVAAQPAAVSALVAACARLPLALAVVAARAASNPRLSLSALAGELIRVLPPERGGLDAFGLGAAPADVRAVFSWSYQAVSAPAQRLFRLLGVHPGPVAGDAAAASAAGLTVVQARRLLRELTAAHLLTEAAPGRYTSHDLLRTYAAELALDDPERDAARRRMLDHYLHSAAAAAGLLDTFRDPVPLDAPAAGVHPERPADADAALAWCTAEYPVLLAAVQAAARTGADAHAWRLACTLSEVFERLGRWDDWQVTHEAGLAAARRLGAPAAQGHCLVGLGRAAMWLRSWDLAHDRFARALALFEGLGDRDGLARTHHNLGYLHEQQGGDLRLALHHSERARELFRGGDVAGLARALNAVGWYQTLLGRHRAAIAHCEEAIALLRGLGDRRSEALTWDSIACAYQGLGEHRRAIECCHRALELLGPLHDAFHEADISEHLGDSYLAVGDPDAADAAWRRALDNLVALNHARAGELRVKLARRSAPALAGPGSRR</sequence>
<dbReference type="Pfam" id="PF13181">
    <property type="entry name" value="TPR_8"/>
    <property type="match status" value="1"/>
</dbReference>
<dbReference type="InterPro" id="IPR016032">
    <property type="entry name" value="Sig_transdc_resp-reg_C-effctor"/>
</dbReference>
<evidence type="ECO:0000256" key="1">
    <source>
        <dbReference type="ARBA" id="ARBA00005820"/>
    </source>
</evidence>
<dbReference type="InterPro" id="IPR005158">
    <property type="entry name" value="BTAD"/>
</dbReference>
<dbReference type="InterPro" id="IPR011990">
    <property type="entry name" value="TPR-like_helical_dom_sf"/>
</dbReference>
<dbReference type="PANTHER" id="PTHR35807">
    <property type="entry name" value="TRANSCRIPTIONAL REGULATOR REDD-RELATED"/>
    <property type="match status" value="1"/>
</dbReference>
<dbReference type="SMART" id="SM01043">
    <property type="entry name" value="BTAD"/>
    <property type="match status" value="1"/>
</dbReference>
<dbReference type="Gene3D" id="3.40.50.300">
    <property type="entry name" value="P-loop containing nucleotide triphosphate hydrolases"/>
    <property type="match status" value="1"/>
</dbReference>
<comment type="similarity">
    <text evidence="1">Belongs to the AfsR/DnrI/RedD regulatory family.</text>
</comment>
<dbReference type="InterPro" id="IPR036388">
    <property type="entry name" value="WH-like_DNA-bd_sf"/>
</dbReference>
<dbReference type="CDD" id="cd15831">
    <property type="entry name" value="BTAD"/>
    <property type="match status" value="1"/>
</dbReference>
<evidence type="ECO:0000259" key="6">
    <source>
        <dbReference type="PROSITE" id="PS51755"/>
    </source>
</evidence>
<proteinExistence type="inferred from homology"/>
<dbReference type="EMBL" id="BONF01000036">
    <property type="protein sequence ID" value="GIF84347.1"/>
    <property type="molecule type" value="Genomic_DNA"/>
</dbReference>
<dbReference type="GO" id="GO:0006355">
    <property type="term" value="P:regulation of DNA-templated transcription"/>
    <property type="evidence" value="ECO:0007669"/>
    <property type="project" value="InterPro"/>
</dbReference>
<evidence type="ECO:0000256" key="3">
    <source>
        <dbReference type="ARBA" id="ARBA00023125"/>
    </source>
</evidence>
<dbReference type="SUPFAM" id="SSF52540">
    <property type="entry name" value="P-loop containing nucleoside triphosphate hydrolases"/>
    <property type="match status" value="1"/>
</dbReference>
<feature type="DNA-binding region" description="OmpR/PhoB-type" evidence="5">
    <location>
        <begin position="1"/>
        <end position="90"/>
    </location>
</feature>
<dbReference type="Gene3D" id="1.25.40.10">
    <property type="entry name" value="Tetratricopeptide repeat domain"/>
    <property type="match status" value="2"/>
</dbReference>
<dbReference type="AlphaFoldDB" id="A0A8J3JG98"/>
<organism evidence="7 8">
    <name type="scientific">Catellatospora bangladeshensis</name>
    <dbReference type="NCBI Taxonomy" id="310355"/>
    <lineage>
        <taxon>Bacteria</taxon>
        <taxon>Bacillati</taxon>
        <taxon>Actinomycetota</taxon>
        <taxon>Actinomycetes</taxon>
        <taxon>Micromonosporales</taxon>
        <taxon>Micromonosporaceae</taxon>
        <taxon>Catellatospora</taxon>
    </lineage>
</organism>
<accession>A0A8J3JG98</accession>
<dbReference type="PANTHER" id="PTHR35807:SF1">
    <property type="entry name" value="TRANSCRIPTIONAL REGULATOR REDD"/>
    <property type="match status" value="1"/>
</dbReference>
<comment type="caution">
    <text evidence="7">The sequence shown here is derived from an EMBL/GenBank/DDBJ whole genome shotgun (WGS) entry which is preliminary data.</text>
</comment>
<dbReference type="InterPro" id="IPR051677">
    <property type="entry name" value="AfsR-DnrI-RedD_regulator"/>
</dbReference>
<keyword evidence="3 5" id="KW-0238">DNA-binding</keyword>
<dbReference type="SUPFAM" id="SSF48452">
    <property type="entry name" value="TPR-like"/>
    <property type="match status" value="2"/>
</dbReference>
<keyword evidence="2" id="KW-0805">Transcription regulation</keyword>
<dbReference type="PROSITE" id="PS51755">
    <property type="entry name" value="OMPR_PHOB"/>
    <property type="match status" value="1"/>
</dbReference>
<feature type="domain" description="OmpR/PhoB-type" evidence="6">
    <location>
        <begin position="1"/>
        <end position="90"/>
    </location>
</feature>
<protein>
    <submittedName>
        <fullName evidence="7">SARP family transcriptional regulator</fullName>
    </submittedName>
</protein>
<evidence type="ECO:0000256" key="2">
    <source>
        <dbReference type="ARBA" id="ARBA00023015"/>
    </source>
</evidence>
<keyword evidence="8" id="KW-1185">Reference proteome</keyword>
<dbReference type="SMART" id="SM00862">
    <property type="entry name" value="Trans_reg_C"/>
    <property type="match status" value="1"/>
</dbReference>
<dbReference type="GO" id="GO:0000160">
    <property type="term" value="P:phosphorelay signal transduction system"/>
    <property type="evidence" value="ECO:0007669"/>
    <property type="project" value="InterPro"/>
</dbReference>
<dbReference type="PRINTS" id="PR00364">
    <property type="entry name" value="DISEASERSIST"/>
</dbReference>